<evidence type="ECO:0000313" key="2">
    <source>
        <dbReference type="Proteomes" id="UP001257909"/>
    </source>
</evidence>
<name>A0ABU1VVC6_9GAMM</name>
<accession>A0ABU1VVC6</accession>
<proteinExistence type="predicted"/>
<dbReference type="RefSeq" id="WP_310274419.1">
    <property type="nucleotide sequence ID" value="NZ_JAVDWR010000001.1"/>
</dbReference>
<evidence type="ECO:0000313" key="1">
    <source>
        <dbReference type="EMBL" id="MDR7119683.1"/>
    </source>
</evidence>
<dbReference type="EMBL" id="JAVDWR010000001">
    <property type="protein sequence ID" value="MDR7119683.1"/>
    <property type="molecule type" value="Genomic_DNA"/>
</dbReference>
<reference evidence="1 2" key="1">
    <citation type="submission" date="2023-07" db="EMBL/GenBank/DDBJ databases">
        <title>Sorghum-associated microbial communities from plants grown in Nebraska, USA.</title>
        <authorList>
            <person name="Schachtman D."/>
        </authorList>
    </citation>
    <scope>NUCLEOTIDE SEQUENCE [LARGE SCALE GENOMIC DNA]</scope>
    <source>
        <strain evidence="1 2">4138</strain>
    </source>
</reference>
<dbReference type="Proteomes" id="UP001257909">
    <property type="component" value="Unassembled WGS sequence"/>
</dbReference>
<organism evidence="1 2">
    <name type="scientific">Rheinheimera soli</name>
    <dbReference type="NCBI Taxonomy" id="443616"/>
    <lineage>
        <taxon>Bacteria</taxon>
        <taxon>Pseudomonadati</taxon>
        <taxon>Pseudomonadota</taxon>
        <taxon>Gammaproteobacteria</taxon>
        <taxon>Chromatiales</taxon>
        <taxon>Chromatiaceae</taxon>
        <taxon>Rheinheimera</taxon>
    </lineage>
</organism>
<keyword evidence="2" id="KW-1185">Reference proteome</keyword>
<sequence length="112" mass="12740">MFHLIEFHTFNDLLGGYSYFPQAKPDVEEEGTYTENCDGAKSKIVTWPHSLSEVITALIGAGLIIQGFSEYKYSPYNCFNGLEYVPNLGYQLLHRGQQVPLIYSVKAQKITW</sequence>
<protein>
    <submittedName>
        <fullName evidence="1">Uncharacterized protein</fullName>
    </submittedName>
</protein>
<comment type="caution">
    <text evidence="1">The sequence shown here is derived from an EMBL/GenBank/DDBJ whole genome shotgun (WGS) entry which is preliminary data.</text>
</comment>
<gene>
    <name evidence="1" type="ORF">J2W69_000598</name>
</gene>